<proteinExistence type="predicted"/>
<sequence>MIQSWKDIAGIILILAFILYNIFANLIPVLRKKEKEIIKEKFWRFLGSFYIFC</sequence>
<name>X1BI41_9ZZZZ</name>
<keyword evidence="1" id="KW-1133">Transmembrane helix</keyword>
<evidence type="ECO:0000313" key="2">
    <source>
        <dbReference type="EMBL" id="GAG94680.1"/>
    </source>
</evidence>
<gene>
    <name evidence="2" type="ORF">S01H4_40861</name>
</gene>
<keyword evidence="1" id="KW-0812">Transmembrane</keyword>
<reference evidence="2" key="1">
    <citation type="journal article" date="2014" name="Front. Microbiol.">
        <title>High frequency of phylogenetically diverse reductive dehalogenase-homologous genes in deep subseafloor sedimentary metagenomes.</title>
        <authorList>
            <person name="Kawai M."/>
            <person name="Futagami T."/>
            <person name="Toyoda A."/>
            <person name="Takaki Y."/>
            <person name="Nishi S."/>
            <person name="Hori S."/>
            <person name="Arai W."/>
            <person name="Tsubouchi T."/>
            <person name="Morono Y."/>
            <person name="Uchiyama I."/>
            <person name="Ito T."/>
            <person name="Fujiyama A."/>
            <person name="Inagaki F."/>
            <person name="Takami H."/>
        </authorList>
    </citation>
    <scope>NUCLEOTIDE SEQUENCE</scope>
    <source>
        <strain evidence="2">Expedition CK06-06</strain>
    </source>
</reference>
<accession>X1BI41</accession>
<organism evidence="2">
    <name type="scientific">marine sediment metagenome</name>
    <dbReference type="NCBI Taxonomy" id="412755"/>
    <lineage>
        <taxon>unclassified sequences</taxon>
        <taxon>metagenomes</taxon>
        <taxon>ecological metagenomes</taxon>
    </lineage>
</organism>
<protein>
    <submittedName>
        <fullName evidence="2">Uncharacterized protein</fullName>
    </submittedName>
</protein>
<comment type="caution">
    <text evidence="2">The sequence shown here is derived from an EMBL/GenBank/DDBJ whole genome shotgun (WGS) entry which is preliminary data.</text>
</comment>
<dbReference type="EMBL" id="BART01022300">
    <property type="protein sequence ID" value="GAG94680.1"/>
    <property type="molecule type" value="Genomic_DNA"/>
</dbReference>
<keyword evidence="1" id="KW-0472">Membrane</keyword>
<feature type="transmembrane region" description="Helical" evidence="1">
    <location>
        <begin position="12"/>
        <end position="30"/>
    </location>
</feature>
<dbReference type="AlphaFoldDB" id="X1BI41"/>
<evidence type="ECO:0000256" key="1">
    <source>
        <dbReference type="SAM" id="Phobius"/>
    </source>
</evidence>